<evidence type="ECO:0000256" key="17">
    <source>
        <dbReference type="ARBA" id="ARBA00022968"/>
    </source>
</evidence>
<evidence type="ECO:0000256" key="25">
    <source>
        <dbReference type="ARBA" id="ARBA00044770"/>
    </source>
</evidence>
<dbReference type="RefSeq" id="WP_382369999.1">
    <property type="nucleotide sequence ID" value="NZ_JBHLWB010000004.1"/>
</dbReference>
<evidence type="ECO:0000256" key="27">
    <source>
        <dbReference type="SAM" id="MobiDB-lite"/>
    </source>
</evidence>
<evidence type="ECO:0000256" key="6">
    <source>
        <dbReference type="ARBA" id="ARBA00012448"/>
    </source>
</evidence>
<comment type="function">
    <text evidence="1">Cell wall formation. Synthesis of cross-linked peptidoglycan from the lipid intermediates. The enzyme has a penicillin-insensitive transglycosylase N-terminal domain (formation of linear glycan strands) and a penicillin-sensitive transpeptidase C-terminal domain (cross-linking of the peptide subunits).</text>
</comment>
<comment type="similarity">
    <text evidence="5">In the N-terminal section; belongs to the glycosyltransferase 51 family.</text>
</comment>
<dbReference type="InterPro" id="IPR012338">
    <property type="entry name" value="Beta-lactam/transpept-like"/>
</dbReference>
<reference evidence="31 32" key="1">
    <citation type="submission" date="2024-09" db="EMBL/GenBank/DDBJ databases">
        <authorList>
            <person name="Sun Q."/>
            <person name="Mori K."/>
        </authorList>
    </citation>
    <scope>NUCLEOTIDE SEQUENCE [LARGE SCALE GENOMIC DNA]</scope>
    <source>
        <strain evidence="31 32">CCM 7539</strain>
    </source>
</reference>
<dbReference type="Gene3D" id="3.40.710.10">
    <property type="entry name" value="DD-peptidase/beta-lactamase superfamily"/>
    <property type="match status" value="3"/>
</dbReference>
<evidence type="ECO:0000256" key="11">
    <source>
        <dbReference type="ARBA" id="ARBA00022670"/>
    </source>
</evidence>
<keyword evidence="32" id="KW-1185">Reference proteome</keyword>
<dbReference type="InterPro" id="IPR001264">
    <property type="entry name" value="Glyco_trans_51"/>
</dbReference>
<feature type="domain" description="Penicillin-binding protein transpeptidase" evidence="28">
    <location>
        <begin position="418"/>
        <end position="596"/>
    </location>
</feature>
<protein>
    <recommendedName>
        <fullName evidence="7">Penicillin-binding protein 1A</fullName>
        <ecNumber evidence="25">2.4.99.28</ecNumber>
        <ecNumber evidence="6">3.4.16.4</ecNumber>
    </recommendedName>
</protein>
<comment type="similarity">
    <text evidence="4">In the C-terminal section; belongs to the transpeptidase family.</text>
</comment>
<evidence type="ECO:0000256" key="23">
    <source>
        <dbReference type="ARBA" id="ARBA00023316"/>
    </source>
</evidence>
<organism evidence="31 32">
    <name type="scientific">Gallibacterium trehalosifermentans</name>
    <dbReference type="NCBI Taxonomy" id="516935"/>
    <lineage>
        <taxon>Bacteria</taxon>
        <taxon>Pseudomonadati</taxon>
        <taxon>Pseudomonadota</taxon>
        <taxon>Gammaproteobacteria</taxon>
        <taxon>Pasteurellales</taxon>
        <taxon>Pasteurellaceae</taxon>
        <taxon>Gallibacterium</taxon>
    </lineage>
</organism>
<comment type="subcellular location">
    <subcellularLocation>
        <location evidence="2">Cell inner membrane</location>
        <topology evidence="2">Single-pass type II membrane protein</topology>
    </subcellularLocation>
</comment>
<dbReference type="InterPro" id="IPR023346">
    <property type="entry name" value="Lysozyme-like_dom_sf"/>
</dbReference>
<comment type="catalytic activity">
    <reaction evidence="26">
        <text>[GlcNAc-(1-&gt;4)-Mur2Ac(oyl-L-Ala-gamma-D-Glu-L-Lys-D-Ala-D-Ala)](n)-di-trans,octa-cis-undecaprenyl diphosphate + beta-D-GlcNAc-(1-&gt;4)-Mur2Ac(oyl-L-Ala-gamma-D-Glu-L-Lys-D-Ala-D-Ala)-di-trans,octa-cis-undecaprenyl diphosphate = [GlcNAc-(1-&gt;4)-Mur2Ac(oyl-L-Ala-gamma-D-Glu-L-Lys-D-Ala-D-Ala)](n+1)-di-trans,octa-cis-undecaprenyl diphosphate + di-trans,octa-cis-undecaprenyl diphosphate + H(+)</text>
        <dbReference type="Rhea" id="RHEA:23708"/>
        <dbReference type="Rhea" id="RHEA-COMP:9602"/>
        <dbReference type="Rhea" id="RHEA-COMP:9603"/>
        <dbReference type="ChEBI" id="CHEBI:15378"/>
        <dbReference type="ChEBI" id="CHEBI:58405"/>
        <dbReference type="ChEBI" id="CHEBI:60033"/>
        <dbReference type="ChEBI" id="CHEBI:78435"/>
        <dbReference type="EC" id="2.4.99.28"/>
    </reaction>
</comment>
<proteinExistence type="inferred from homology"/>
<keyword evidence="11" id="KW-0645">Protease</keyword>
<dbReference type="SUPFAM" id="SSF53955">
    <property type="entry name" value="Lysozyme-like"/>
    <property type="match status" value="1"/>
</dbReference>
<feature type="domain" description="Glycosyl transferase family 51" evidence="29">
    <location>
        <begin position="54"/>
        <end position="229"/>
    </location>
</feature>
<keyword evidence="10" id="KW-0121">Carboxypeptidase</keyword>
<evidence type="ECO:0000256" key="8">
    <source>
        <dbReference type="ARBA" id="ARBA00022475"/>
    </source>
</evidence>
<evidence type="ECO:0000256" key="24">
    <source>
        <dbReference type="ARBA" id="ARBA00034000"/>
    </source>
</evidence>
<evidence type="ECO:0000259" key="29">
    <source>
        <dbReference type="Pfam" id="PF00912"/>
    </source>
</evidence>
<name>A0ABV6H035_9PAST</name>
<evidence type="ECO:0000256" key="3">
    <source>
        <dbReference type="ARBA" id="ARBA00004752"/>
    </source>
</evidence>
<evidence type="ECO:0000256" key="20">
    <source>
        <dbReference type="ARBA" id="ARBA00023136"/>
    </source>
</evidence>
<evidence type="ECO:0000256" key="14">
    <source>
        <dbReference type="ARBA" id="ARBA00022692"/>
    </source>
</evidence>
<gene>
    <name evidence="31" type="ORF">ACFFHK_04560</name>
</gene>
<evidence type="ECO:0000256" key="5">
    <source>
        <dbReference type="ARBA" id="ARBA00007739"/>
    </source>
</evidence>
<dbReference type="PANTHER" id="PTHR32282">
    <property type="entry name" value="BINDING PROTEIN TRANSPEPTIDASE, PUTATIVE-RELATED"/>
    <property type="match status" value="1"/>
</dbReference>
<dbReference type="Pfam" id="PF00905">
    <property type="entry name" value="Transpeptidase"/>
    <property type="match status" value="1"/>
</dbReference>
<keyword evidence="20" id="KW-0472">Membrane</keyword>
<evidence type="ECO:0000256" key="19">
    <source>
        <dbReference type="ARBA" id="ARBA00022989"/>
    </source>
</evidence>
<keyword evidence="23" id="KW-0961">Cell wall biogenesis/degradation</keyword>
<keyword evidence="13" id="KW-0808">Transferase</keyword>
<feature type="region of interest" description="Disordered" evidence="27">
    <location>
        <begin position="636"/>
        <end position="655"/>
    </location>
</feature>
<evidence type="ECO:0000256" key="13">
    <source>
        <dbReference type="ARBA" id="ARBA00022679"/>
    </source>
</evidence>
<dbReference type="Pfam" id="PF00912">
    <property type="entry name" value="Transgly"/>
    <property type="match status" value="1"/>
</dbReference>
<comment type="caution">
    <text evidence="31">The sequence shown here is derived from an EMBL/GenBank/DDBJ whole genome shotgun (WGS) entry which is preliminary data.</text>
</comment>
<evidence type="ECO:0000256" key="21">
    <source>
        <dbReference type="ARBA" id="ARBA00023251"/>
    </source>
</evidence>
<evidence type="ECO:0000256" key="9">
    <source>
        <dbReference type="ARBA" id="ARBA00022519"/>
    </source>
</evidence>
<dbReference type="Gene3D" id="1.10.3810.10">
    <property type="entry name" value="Biosynthetic peptidoglycan transglycosylase-like"/>
    <property type="match status" value="1"/>
</dbReference>
<keyword evidence="8" id="KW-1003">Cell membrane</keyword>
<evidence type="ECO:0000256" key="22">
    <source>
        <dbReference type="ARBA" id="ARBA00023268"/>
    </source>
</evidence>
<evidence type="ECO:0000259" key="30">
    <source>
        <dbReference type="Pfam" id="PF17092"/>
    </source>
</evidence>
<evidence type="ECO:0000256" key="18">
    <source>
        <dbReference type="ARBA" id="ARBA00022984"/>
    </source>
</evidence>
<dbReference type="PROSITE" id="PS51257">
    <property type="entry name" value="PROKAR_LIPOPROTEIN"/>
    <property type="match status" value="1"/>
</dbReference>
<keyword evidence="21" id="KW-0046">Antibiotic resistance</keyword>
<dbReference type="PANTHER" id="PTHR32282:SF27">
    <property type="entry name" value="PENICILLIN-BINDING PROTEIN 1A"/>
    <property type="match status" value="1"/>
</dbReference>
<evidence type="ECO:0000256" key="15">
    <source>
        <dbReference type="ARBA" id="ARBA00022801"/>
    </source>
</evidence>
<accession>A0ABV6H035</accession>
<evidence type="ECO:0000256" key="4">
    <source>
        <dbReference type="ARBA" id="ARBA00007090"/>
    </source>
</evidence>
<evidence type="ECO:0000256" key="10">
    <source>
        <dbReference type="ARBA" id="ARBA00022645"/>
    </source>
</evidence>
<dbReference type="SUPFAM" id="SSF56601">
    <property type="entry name" value="beta-lactamase/transpeptidase-like"/>
    <property type="match status" value="1"/>
</dbReference>
<evidence type="ECO:0000313" key="31">
    <source>
        <dbReference type="EMBL" id="MFC0308977.1"/>
    </source>
</evidence>
<dbReference type="EMBL" id="JBHLWB010000004">
    <property type="protein sequence ID" value="MFC0308977.1"/>
    <property type="molecule type" value="Genomic_DNA"/>
</dbReference>
<dbReference type="InterPro" id="IPR001460">
    <property type="entry name" value="PCN-bd_Tpept"/>
</dbReference>
<dbReference type="EC" id="3.4.16.4" evidence="6"/>
<evidence type="ECO:0000259" key="28">
    <source>
        <dbReference type="Pfam" id="PF00905"/>
    </source>
</evidence>
<evidence type="ECO:0000256" key="12">
    <source>
        <dbReference type="ARBA" id="ARBA00022676"/>
    </source>
</evidence>
<comment type="catalytic activity">
    <reaction evidence="24">
        <text>Preferential cleavage: (Ac)2-L-Lys-D-Ala-|-D-Ala. Also transpeptidation of peptidyl-alanyl moieties that are N-acyl substituents of D-alanine.</text>
        <dbReference type="EC" id="3.4.16.4"/>
    </reaction>
</comment>
<dbReference type="Proteomes" id="UP001589767">
    <property type="component" value="Unassembled WGS sequence"/>
</dbReference>
<sequence>MKIVKLIFSSIFTLFILGCVAGGIFYFHIKSQLPNVNELKTVELQQPMQVFTADGKLIGEIGEQRRIPVPLTQIPQQMINAVIATEDSRFYEHYGIDPIGIARAVKVAITSGGASQGASTITQQVARNFFLTPEKKLIRKLKEIVLAIEIENNLSKDEILALYLNKIYLGYRAYGVAAAAQTYFGKTLDQLTLSEIAVLAGLPKAPSTMNPIYSLKRATERRNIVLSRMLIEKYITEAQYQQALQEPIIASYHGSKLDLQADYVVEAVRQEMVKLYGEEQAYTKGYQVFTTINSTDQLNAQKALRNNLIAYDMRHGYRKNATLWKADEIAWDKDRIIAFLNKQPDSKPLQPAAILEMKNNQAQAMLANGEIITLNQNAVKWAGNINKILHKGDMIWLIQDNKQQWGLRQIPLANSGMVSLDSTNGAIKAMVGGFSFAHSKFNRATQSMVQVGSSIKPFIYTAALNKGLTLATILNDAPITLRKAGQTPWQPKNSPNVFNGPLRLRVGLGLSKNVMMVRAVNMVGIDYIADYLQRFGFQKNQYAATEALALGAASFTPLEMARGYAVIDNGGFLIDPYIIQSIKDNTGNEIFTAKPKVACFQCSDKQIPVIYGDITPADFLSLKIDNSATEGAILDTPLSANTSGDEDNTEAVPDVPELNTNNIQLENAPSLLSHNTNDPQQSIEPQYAPRVISGKIAFLMRSALNSGIYGEPGGNWTGTSWRGKAIARTDIGGKTGTTNNSKVAWYVGYGGDLVTSVYIGFDDNKLDLGRGESGGKSAMPAWIDYMSNALKSLPVRNDPIPDGVIQKRISMENGLLSDSGGRLEYFIEGTEPTQYFVPEQGNQIIDSKGEMKELF</sequence>
<evidence type="ECO:0000256" key="7">
    <source>
        <dbReference type="ARBA" id="ARBA00018638"/>
    </source>
</evidence>
<keyword evidence="15" id="KW-0378">Hydrolase</keyword>
<keyword evidence="16" id="KW-0133">Cell shape</keyword>
<dbReference type="Pfam" id="PF17092">
    <property type="entry name" value="PCB_OB"/>
    <property type="match status" value="1"/>
</dbReference>
<keyword evidence="18" id="KW-0573">Peptidoglycan synthesis</keyword>
<keyword evidence="9" id="KW-0997">Cell inner membrane</keyword>
<comment type="pathway">
    <text evidence="3">Cell wall biogenesis; peptidoglycan biosynthesis.</text>
</comment>
<evidence type="ECO:0000313" key="32">
    <source>
        <dbReference type="Proteomes" id="UP001589767"/>
    </source>
</evidence>
<evidence type="ECO:0000256" key="2">
    <source>
        <dbReference type="ARBA" id="ARBA00004249"/>
    </source>
</evidence>
<feature type="domain" description="Penicillin-binding protein OB-like" evidence="30">
    <location>
        <begin position="321"/>
        <end position="411"/>
    </location>
</feature>
<keyword evidence="12" id="KW-0328">Glycosyltransferase</keyword>
<keyword evidence="22" id="KW-0511">Multifunctional enzyme</keyword>
<evidence type="ECO:0000256" key="26">
    <source>
        <dbReference type="ARBA" id="ARBA00049902"/>
    </source>
</evidence>
<keyword evidence="14" id="KW-0812">Transmembrane</keyword>
<dbReference type="InterPro" id="IPR050396">
    <property type="entry name" value="Glycosyltr_51/Transpeptidase"/>
</dbReference>
<evidence type="ECO:0000256" key="1">
    <source>
        <dbReference type="ARBA" id="ARBA00002624"/>
    </source>
</evidence>
<keyword evidence="17" id="KW-0735">Signal-anchor</keyword>
<dbReference type="InterPro" id="IPR036950">
    <property type="entry name" value="PBP_transglycosylase"/>
</dbReference>
<evidence type="ECO:0000256" key="16">
    <source>
        <dbReference type="ARBA" id="ARBA00022960"/>
    </source>
</evidence>
<keyword evidence="19" id="KW-1133">Transmembrane helix</keyword>
<dbReference type="EC" id="2.4.99.28" evidence="25"/>
<dbReference type="InterPro" id="IPR031376">
    <property type="entry name" value="PCB_OB"/>
</dbReference>